<evidence type="ECO:0000313" key="3">
    <source>
        <dbReference type="Proteomes" id="UP000591131"/>
    </source>
</evidence>
<dbReference type="EMBL" id="JAAPAO010000296">
    <property type="protein sequence ID" value="KAF4664115.1"/>
    <property type="molecule type" value="Genomic_DNA"/>
</dbReference>
<keyword evidence="3" id="KW-1185">Reference proteome</keyword>
<sequence>MGCGQSAMPRPATNSQRPDADEFLDWGFDTPVAKKKSPVSSAQSQSRLEQRTSPNEGYGGRSSAASAAAYRRRGSSTFHGGSPRVSTSQLLGLKEPSPRSITPSTISSNQHYYNAPTPRYYRSPSPTASVSSRGGRLYGYGGCSPMVAGTPRSRGARPRVESRNLGINAAYSVRAVVPAAQAA</sequence>
<protein>
    <submittedName>
        <fullName evidence="2">Uncharacterized protein</fullName>
    </submittedName>
</protein>
<evidence type="ECO:0000256" key="1">
    <source>
        <dbReference type="SAM" id="MobiDB-lite"/>
    </source>
</evidence>
<accession>A0A7J6LXY9</accession>
<evidence type="ECO:0000313" key="2">
    <source>
        <dbReference type="EMBL" id="KAF4664115.1"/>
    </source>
</evidence>
<feature type="compositionally biased region" description="Low complexity" evidence="1">
    <location>
        <begin position="98"/>
        <end position="108"/>
    </location>
</feature>
<organism evidence="2 3">
    <name type="scientific">Perkinsus chesapeaki</name>
    <name type="common">Clam parasite</name>
    <name type="synonym">Perkinsus andrewsi</name>
    <dbReference type="NCBI Taxonomy" id="330153"/>
    <lineage>
        <taxon>Eukaryota</taxon>
        <taxon>Sar</taxon>
        <taxon>Alveolata</taxon>
        <taxon>Perkinsozoa</taxon>
        <taxon>Perkinsea</taxon>
        <taxon>Perkinsida</taxon>
        <taxon>Perkinsidae</taxon>
        <taxon>Perkinsus</taxon>
    </lineage>
</organism>
<dbReference type="Proteomes" id="UP000591131">
    <property type="component" value="Unassembled WGS sequence"/>
</dbReference>
<gene>
    <name evidence="2" type="ORF">FOL47_005280</name>
</gene>
<reference evidence="2 3" key="1">
    <citation type="submission" date="2020-04" db="EMBL/GenBank/DDBJ databases">
        <title>Perkinsus chesapeaki whole genome sequence.</title>
        <authorList>
            <person name="Bogema D.R."/>
        </authorList>
    </citation>
    <scope>NUCLEOTIDE SEQUENCE [LARGE SCALE GENOMIC DNA]</scope>
    <source>
        <strain evidence="2">ATCC PRA-425</strain>
    </source>
</reference>
<comment type="caution">
    <text evidence="2">The sequence shown here is derived from an EMBL/GenBank/DDBJ whole genome shotgun (WGS) entry which is preliminary data.</text>
</comment>
<feature type="compositionally biased region" description="Polar residues" evidence="1">
    <location>
        <begin position="38"/>
        <end position="55"/>
    </location>
</feature>
<name>A0A7J6LXY9_PERCH</name>
<feature type="region of interest" description="Disordered" evidence="1">
    <location>
        <begin position="1"/>
        <end position="134"/>
    </location>
</feature>
<proteinExistence type="predicted"/>
<dbReference type="AlphaFoldDB" id="A0A7J6LXY9"/>